<reference evidence="1 2" key="1">
    <citation type="submission" date="2020-12" db="EMBL/GenBank/DDBJ databases">
        <title>Complete genome sequence of Erwinia phage pEa_SNUABM_5.</title>
        <authorList>
            <person name="Kim S.G."/>
            <person name="Lee S.B."/>
            <person name="Kwon J."/>
            <person name="Park S.C."/>
        </authorList>
    </citation>
    <scope>NUCLEOTIDE SEQUENCE [LARGE SCALE GENOMIC DNA]</scope>
</reference>
<sequence length="173" mass="18019">MNNNRGANSCLALATLQAMFNNTTNATSIAIFKGTIPDLDASVPLLSTNNTFTASSMFPAIGATSDNCLAVLRLPQLTPVYDPQTNVWRVGLSSLTANMLGLATGTPTYALVRQSTVAATADNYAAGFANGVNVNNLLLVTAGADTSDAELRILGGQIVSGQSYRMTDLQISL</sequence>
<evidence type="ECO:0000313" key="1">
    <source>
        <dbReference type="EMBL" id="QQO90224.1"/>
    </source>
</evidence>
<organism evidence="1 2">
    <name type="scientific">Erwinia phage pEa_SNUABM_5</name>
    <dbReference type="NCBI Taxonomy" id="2797313"/>
    <lineage>
        <taxon>Viruses</taxon>
        <taxon>Duplodnaviria</taxon>
        <taxon>Heunggongvirae</taxon>
        <taxon>Uroviricota</taxon>
        <taxon>Caudoviricetes</taxon>
        <taxon>Rivsvirus</taxon>
        <taxon>Rivsvirus SNUABM5</taxon>
    </lineage>
</organism>
<proteinExistence type="predicted"/>
<protein>
    <submittedName>
        <fullName evidence="1">Uncharacterized protein</fullName>
    </submittedName>
</protein>
<evidence type="ECO:0000313" key="2">
    <source>
        <dbReference type="Proteomes" id="UP000596123"/>
    </source>
</evidence>
<accession>A0A7T8EPX3</accession>
<dbReference type="EMBL" id="MW366843">
    <property type="protein sequence ID" value="QQO90224.1"/>
    <property type="molecule type" value="Genomic_DNA"/>
</dbReference>
<name>A0A7T8EPX3_9CAUD</name>
<dbReference type="Proteomes" id="UP000596123">
    <property type="component" value="Segment"/>
</dbReference>
<gene>
    <name evidence="1" type="ORF">pEaSNUABM5_00082</name>
</gene>
<keyword evidence="2" id="KW-1185">Reference proteome</keyword>